<dbReference type="EMBL" id="QFFI01000011">
    <property type="protein sequence ID" value="PWG63339.1"/>
    <property type="molecule type" value="Genomic_DNA"/>
</dbReference>
<dbReference type="InterPro" id="IPR006015">
    <property type="entry name" value="Universal_stress_UspA"/>
</dbReference>
<evidence type="ECO:0000259" key="2">
    <source>
        <dbReference type="Pfam" id="PF00582"/>
    </source>
</evidence>
<evidence type="ECO:0000313" key="3">
    <source>
        <dbReference type="EMBL" id="PWG63339.1"/>
    </source>
</evidence>
<name>A0A2U2N2Z6_9GAMM</name>
<reference evidence="3 4" key="1">
    <citation type="submission" date="2018-05" db="EMBL/GenBank/DDBJ databases">
        <title>Spiribacter halobius sp. nov., a moderately halophilic bacterium isolated from marine solar saltern.</title>
        <authorList>
            <person name="Zheng W.-S."/>
            <person name="Lu D.-C."/>
            <person name="Du Z.-J."/>
        </authorList>
    </citation>
    <scope>NUCLEOTIDE SEQUENCE [LARGE SCALE GENOMIC DNA]</scope>
    <source>
        <strain evidence="3 4">E85</strain>
    </source>
</reference>
<keyword evidence="4" id="KW-1185">Reference proteome</keyword>
<dbReference type="InterPro" id="IPR014729">
    <property type="entry name" value="Rossmann-like_a/b/a_fold"/>
</dbReference>
<comment type="similarity">
    <text evidence="1">Belongs to the universal stress protein A family.</text>
</comment>
<gene>
    <name evidence="3" type="ORF">DEM34_08475</name>
</gene>
<accession>A0A2U2N2Z6</accession>
<dbReference type="SUPFAM" id="SSF52402">
    <property type="entry name" value="Adenine nucleotide alpha hydrolases-like"/>
    <property type="match status" value="1"/>
</dbReference>
<dbReference type="Gene3D" id="3.40.50.620">
    <property type="entry name" value="HUPs"/>
    <property type="match status" value="1"/>
</dbReference>
<dbReference type="InterPro" id="IPR006016">
    <property type="entry name" value="UspA"/>
</dbReference>
<dbReference type="CDD" id="cd00293">
    <property type="entry name" value="USP-like"/>
    <property type="match status" value="1"/>
</dbReference>
<dbReference type="PANTHER" id="PTHR46268">
    <property type="entry name" value="STRESS RESPONSE PROTEIN NHAX"/>
    <property type="match status" value="1"/>
</dbReference>
<dbReference type="Pfam" id="PF00582">
    <property type="entry name" value="Usp"/>
    <property type="match status" value="1"/>
</dbReference>
<evidence type="ECO:0000313" key="4">
    <source>
        <dbReference type="Proteomes" id="UP000245474"/>
    </source>
</evidence>
<dbReference type="OrthoDB" id="5784085at2"/>
<dbReference type="RefSeq" id="WP_109678215.1">
    <property type="nucleotide sequence ID" value="NZ_CP086615.1"/>
</dbReference>
<dbReference type="PANTHER" id="PTHR46268:SF6">
    <property type="entry name" value="UNIVERSAL STRESS PROTEIN UP12"/>
    <property type="match status" value="1"/>
</dbReference>
<sequence length="147" mass="15709">MFRSILVPVDGSEHARKALLIAQRLIDPATGKIHLLNVAEPPPADDVIGRATGASPMHMRPEDYENVARELLCGERDRAGLPEDVAEIVVRTGQPAKAILAEADRLGVDAVVMGSRGMSDWKGLMMGSVSHKVSHLANCTVLTVHSG</sequence>
<organism evidence="3 4">
    <name type="scientific">Sediminicurvatus halobius</name>
    <dbReference type="NCBI Taxonomy" id="2182432"/>
    <lineage>
        <taxon>Bacteria</taxon>
        <taxon>Pseudomonadati</taxon>
        <taxon>Pseudomonadota</taxon>
        <taxon>Gammaproteobacteria</taxon>
        <taxon>Chromatiales</taxon>
        <taxon>Ectothiorhodospiraceae</taxon>
        <taxon>Sediminicurvatus</taxon>
    </lineage>
</organism>
<evidence type="ECO:0000256" key="1">
    <source>
        <dbReference type="ARBA" id="ARBA00008791"/>
    </source>
</evidence>
<proteinExistence type="inferred from homology"/>
<dbReference type="AlphaFoldDB" id="A0A2U2N2Z6"/>
<feature type="domain" description="UspA" evidence="2">
    <location>
        <begin position="1"/>
        <end position="145"/>
    </location>
</feature>
<dbReference type="Proteomes" id="UP000245474">
    <property type="component" value="Unassembled WGS sequence"/>
</dbReference>
<dbReference type="PRINTS" id="PR01438">
    <property type="entry name" value="UNVRSLSTRESS"/>
</dbReference>
<comment type="caution">
    <text evidence="3">The sequence shown here is derived from an EMBL/GenBank/DDBJ whole genome shotgun (WGS) entry which is preliminary data.</text>
</comment>
<protein>
    <submittedName>
        <fullName evidence="3">Universal stress protein</fullName>
    </submittedName>
</protein>